<dbReference type="RefSeq" id="XP_001830584.2">
    <property type="nucleotide sequence ID" value="XM_001830532.2"/>
</dbReference>
<dbReference type="VEuPathDB" id="FungiDB:CC1G_06850"/>
<evidence type="ECO:0000313" key="2">
    <source>
        <dbReference type="Proteomes" id="UP000001861"/>
    </source>
</evidence>
<proteinExistence type="predicted"/>
<organism evidence="1 2">
    <name type="scientific">Coprinopsis cinerea (strain Okayama-7 / 130 / ATCC MYA-4618 / FGSC 9003)</name>
    <name type="common">Inky cap fungus</name>
    <name type="synonym">Hormographiella aspergillata</name>
    <dbReference type="NCBI Taxonomy" id="240176"/>
    <lineage>
        <taxon>Eukaryota</taxon>
        <taxon>Fungi</taxon>
        <taxon>Dikarya</taxon>
        <taxon>Basidiomycota</taxon>
        <taxon>Agaricomycotina</taxon>
        <taxon>Agaricomycetes</taxon>
        <taxon>Agaricomycetidae</taxon>
        <taxon>Agaricales</taxon>
        <taxon>Agaricineae</taxon>
        <taxon>Psathyrellaceae</taxon>
        <taxon>Coprinopsis</taxon>
    </lineage>
</organism>
<dbReference type="AlphaFoldDB" id="A8N6X8"/>
<dbReference type="GeneID" id="6007029"/>
<keyword evidence="2" id="KW-1185">Reference proteome</keyword>
<evidence type="ECO:0000313" key="1">
    <source>
        <dbReference type="EMBL" id="EAU91215.2"/>
    </source>
</evidence>
<protein>
    <submittedName>
        <fullName evidence="1">Uncharacterized protein</fullName>
    </submittedName>
</protein>
<sequence>MTMTQMEIWAKRASRFGITLTPLTRPTPPKPPVESPPYVNEPFVPLAPFRRPCPKLQELREQAARERNIWTKMDILRRVLDGQTSRMLAEPRNEEAWELYEKDCLAVEALESVAMQQMMEGASATPFVTGQVNEPEFFELDESIQYWAALVAAAQTAELLGTQEPAGGSYLQSTSPPIGFDSSLHGASNNPDSTVWSDIPVDWQSLAHF</sequence>
<name>A8N6X8_COPC7</name>
<dbReference type="Proteomes" id="UP000001861">
    <property type="component" value="Unassembled WGS sequence"/>
</dbReference>
<accession>A8N6X8</accession>
<dbReference type="HOGENOM" id="CLU_1315342_0_0_1"/>
<gene>
    <name evidence="1" type="ORF">CC1G_06850</name>
</gene>
<dbReference type="KEGG" id="cci:CC1G_06850"/>
<dbReference type="EMBL" id="AACS02000003">
    <property type="protein sequence ID" value="EAU91215.2"/>
    <property type="molecule type" value="Genomic_DNA"/>
</dbReference>
<reference evidence="1 2" key="1">
    <citation type="journal article" date="2010" name="Proc. Natl. Acad. Sci. U.S.A.">
        <title>Insights into evolution of multicellular fungi from the assembled chromosomes of the mushroom Coprinopsis cinerea (Coprinus cinereus).</title>
        <authorList>
            <person name="Stajich J.E."/>
            <person name="Wilke S.K."/>
            <person name="Ahren D."/>
            <person name="Au C.H."/>
            <person name="Birren B.W."/>
            <person name="Borodovsky M."/>
            <person name="Burns C."/>
            <person name="Canback B."/>
            <person name="Casselton L.A."/>
            <person name="Cheng C.K."/>
            <person name="Deng J."/>
            <person name="Dietrich F.S."/>
            <person name="Fargo D.C."/>
            <person name="Farman M.L."/>
            <person name="Gathman A.C."/>
            <person name="Goldberg J."/>
            <person name="Guigo R."/>
            <person name="Hoegger P.J."/>
            <person name="Hooker J.B."/>
            <person name="Huggins A."/>
            <person name="James T.Y."/>
            <person name="Kamada T."/>
            <person name="Kilaru S."/>
            <person name="Kodira C."/>
            <person name="Kues U."/>
            <person name="Kupfer D."/>
            <person name="Kwan H.S."/>
            <person name="Lomsadze A."/>
            <person name="Li W."/>
            <person name="Lilly W.W."/>
            <person name="Ma L.J."/>
            <person name="Mackey A.J."/>
            <person name="Manning G."/>
            <person name="Martin F."/>
            <person name="Muraguchi H."/>
            <person name="Natvig D.O."/>
            <person name="Palmerini H."/>
            <person name="Ramesh M.A."/>
            <person name="Rehmeyer C.J."/>
            <person name="Roe B.A."/>
            <person name="Shenoy N."/>
            <person name="Stanke M."/>
            <person name="Ter-Hovhannisyan V."/>
            <person name="Tunlid A."/>
            <person name="Velagapudi R."/>
            <person name="Vision T.J."/>
            <person name="Zeng Q."/>
            <person name="Zolan M.E."/>
            <person name="Pukkila P.J."/>
        </authorList>
    </citation>
    <scope>NUCLEOTIDE SEQUENCE [LARGE SCALE GENOMIC DNA]</scope>
    <source>
        <strain evidence="2">Okayama-7 / 130 / ATCC MYA-4618 / FGSC 9003</strain>
    </source>
</reference>
<comment type="caution">
    <text evidence="1">The sequence shown here is derived from an EMBL/GenBank/DDBJ whole genome shotgun (WGS) entry which is preliminary data.</text>
</comment>
<dbReference type="InParanoid" id="A8N6X8"/>